<evidence type="ECO:0000313" key="3">
    <source>
        <dbReference type="Proteomes" id="UP000298663"/>
    </source>
</evidence>
<keyword evidence="3" id="KW-1185">Reference proteome</keyword>
<evidence type="ECO:0000259" key="1">
    <source>
        <dbReference type="Pfam" id="PF13234"/>
    </source>
</evidence>
<accession>A0A4U5NK19</accession>
<gene>
    <name evidence="2" type="ORF">L596_016771</name>
</gene>
<dbReference type="EMBL" id="AZBU02000004">
    <property type="protein sequence ID" value="TKR83132.1"/>
    <property type="molecule type" value="Genomic_DNA"/>
</dbReference>
<dbReference type="Pfam" id="PF13234">
    <property type="entry name" value="MTR4_beta-barrel"/>
    <property type="match status" value="1"/>
</dbReference>
<dbReference type="InterPro" id="IPR027417">
    <property type="entry name" value="P-loop_NTPase"/>
</dbReference>
<reference evidence="2 3" key="2">
    <citation type="journal article" date="2019" name="G3 (Bethesda)">
        <title>Hybrid Assembly of the Genome of the Entomopathogenic Nematode Steinernema carpocapsae Identifies the X-Chromosome.</title>
        <authorList>
            <person name="Serra L."/>
            <person name="Macchietto M."/>
            <person name="Macias-Munoz A."/>
            <person name="McGill C.J."/>
            <person name="Rodriguez I.M."/>
            <person name="Rodriguez B."/>
            <person name="Murad R."/>
            <person name="Mortazavi A."/>
        </authorList>
    </citation>
    <scope>NUCLEOTIDE SEQUENCE [LARGE SCALE GENOMIC DNA]</scope>
    <source>
        <strain evidence="2 3">ALL</strain>
    </source>
</reference>
<dbReference type="Gene3D" id="1.20.1500.20">
    <property type="match status" value="1"/>
</dbReference>
<reference evidence="2 3" key="1">
    <citation type="journal article" date="2015" name="Genome Biol.">
        <title>Comparative genomics of Steinernema reveals deeply conserved gene regulatory networks.</title>
        <authorList>
            <person name="Dillman A.R."/>
            <person name="Macchietto M."/>
            <person name="Porter C.F."/>
            <person name="Rogers A."/>
            <person name="Williams B."/>
            <person name="Antoshechkin I."/>
            <person name="Lee M.M."/>
            <person name="Goodwin Z."/>
            <person name="Lu X."/>
            <person name="Lewis E.E."/>
            <person name="Goodrich-Blair H."/>
            <person name="Stock S.P."/>
            <person name="Adams B.J."/>
            <person name="Sternberg P.W."/>
            <person name="Mortazavi A."/>
        </authorList>
    </citation>
    <scope>NUCLEOTIDE SEQUENCE [LARGE SCALE GENOMIC DNA]</scope>
    <source>
        <strain evidence="2 3">ALL</strain>
    </source>
</reference>
<evidence type="ECO:0000313" key="2">
    <source>
        <dbReference type="EMBL" id="TKR83132.1"/>
    </source>
</evidence>
<feature type="domain" description="Exosome RNA helicase MTR4-like beta-barrel" evidence="1">
    <location>
        <begin position="342"/>
        <end position="500"/>
    </location>
</feature>
<dbReference type="Gene3D" id="3.40.50.300">
    <property type="entry name" value="P-loop containing nucleotide triphosphate hydrolases"/>
    <property type="match status" value="1"/>
</dbReference>
<dbReference type="Proteomes" id="UP000298663">
    <property type="component" value="Unassembled WGS sequence"/>
</dbReference>
<dbReference type="AlphaFoldDB" id="A0A4U5NK19"/>
<comment type="caution">
    <text evidence="2">The sequence shown here is derived from an EMBL/GenBank/DDBJ whole genome shotgun (WGS) entry which is preliminary data.</text>
</comment>
<sequence length="566" mass="65594">MTLPSLIRALYMSKRNHAELVHSLDPSFKIPRCEPPSLHTDELVPQVSGYRDPKVKRIFRGTDVEVLAASLAEAAIDLVHEGFSPLVVYVQGERECEACLIRLDETFDESIEKTALKKIERLVAALKINHLGDSALIDQMDTIEEFFRKGFGIISERMCRHVIGFVEALFNAGLIKILILAQPLSDILKLQARCVVVTFSQILDGPLWRPITATEYFKMARCVEQNSPKERTVHLWQRQDISIEELTKIIDGHVDQTDVSDMPAQLEVLIQTQEGLTLEERTGYYEAYKKGIQRDELGKIFQLKQEEYTNFHLHIDEKLRPFFQKLEELELVEREMQALITHPEAMVPFMVPGRLVEVASNMDYFGFCVVLEMKKIENDNKAEFFFKVAMPIAKAPECVQVTEIIPYDWFKDDGNVDIVLAWVKLDCIRKMTKLALRFPPSFREKKDRDKMIQIVRYVRDNHRVGQKYPEIHPIDDMQIKDPNLKRLIDRKEQLKTQMGESGVVGLGGGRQALWQFDPVYLELKRKFWIKKRLAQEVDDACEKLKEAEEAFLKWLEFLKLVQASRE</sequence>
<protein>
    <recommendedName>
        <fullName evidence="1">Exosome RNA helicase MTR4-like beta-barrel domain-containing protein</fullName>
    </recommendedName>
</protein>
<name>A0A4U5NK19_STECR</name>
<dbReference type="STRING" id="34508.A0A4U5NK19"/>
<proteinExistence type="predicted"/>
<dbReference type="InterPro" id="IPR025696">
    <property type="entry name" value="Beta-barrel_MTR4"/>
</dbReference>
<organism evidence="2 3">
    <name type="scientific">Steinernema carpocapsae</name>
    <name type="common">Entomopathogenic nematode</name>
    <dbReference type="NCBI Taxonomy" id="34508"/>
    <lineage>
        <taxon>Eukaryota</taxon>
        <taxon>Metazoa</taxon>
        <taxon>Ecdysozoa</taxon>
        <taxon>Nematoda</taxon>
        <taxon>Chromadorea</taxon>
        <taxon>Rhabditida</taxon>
        <taxon>Tylenchina</taxon>
        <taxon>Panagrolaimomorpha</taxon>
        <taxon>Strongyloidoidea</taxon>
        <taxon>Steinernematidae</taxon>
        <taxon>Steinernema</taxon>
    </lineage>
</organism>